<reference evidence="1 2" key="2">
    <citation type="journal article" date="2018" name="Int. J. Syst. Evol. Microbiol.">
        <title>Burkholderia insecticola sp. nov., a gut symbiotic bacterium of the bean bug Riptortus pedestris.</title>
        <authorList>
            <person name="Takeshita K."/>
            <person name="Tamaki H."/>
            <person name="Ohbayashi T."/>
            <person name="Meng X.-Y."/>
            <person name="Sone T."/>
            <person name="Mitani Y."/>
            <person name="Peeters C."/>
            <person name="Kikuchi Y."/>
            <person name="Vandamme P."/>
        </authorList>
    </citation>
    <scope>NUCLEOTIDE SEQUENCE [LARGE SCALE GENOMIC DNA]</scope>
    <source>
        <strain evidence="1">RPE64</strain>
        <plasmid evidence="1 2">p2</plasmid>
    </source>
</reference>
<organism evidence="1 2">
    <name type="scientific">Caballeronia insecticola</name>
    <dbReference type="NCBI Taxonomy" id="758793"/>
    <lineage>
        <taxon>Bacteria</taxon>
        <taxon>Pseudomonadati</taxon>
        <taxon>Pseudomonadota</taxon>
        <taxon>Betaproteobacteria</taxon>
        <taxon>Burkholderiales</taxon>
        <taxon>Burkholderiaceae</taxon>
        <taxon>Caballeronia</taxon>
    </lineage>
</organism>
<reference evidence="1 2" key="1">
    <citation type="journal article" date="2013" name="Genome Announc.">
        <title>Complete Genome Sequence of Burkholderia sp. Strain RPE64, Bacterial Symbiont of the Bean Bug Riptortus pedestris.</title>
        <authorList>
            <person name="Shibata T.F."/>
            <person name="Maeda T."/>
            <person name="Nikoh N."/>
            <person name="Yamaguchi K."/>
            <person name="Oshima K."/>
            <person name="Hattori M."/>
            <person name="Nishiyama T."/>
            <person name="Hasebe M."/>
            <person name="Fukatsu T."/>
            <person name="Kikuchi Y."/>
            <person name="Shigenobu S."/>
        </authorList>
    </citation>
    <scope>NUCLEOTIDE SEQUENCE [LARGE SCALE GENOMIC DNA]</scope>
    <source>
        <plasmid evidence="1 2">p2</plasmid>
    </source>
</reference>
<keyword evidence="2" id="KW-1185">Reference proteome</keyword>
<protein>
    <submittedName>
        <fullName evidence="1">Uncharacterized protein</fullName>
    </submittedName>
</protein>
<gene>
    <name evidence="1" type="ORF">BRPE64_ECDS02190</name>
</gene>
<dbReference type="HOGENOM" id="CLU_2848788_0_0_4"/>
<dbReference type="EMBL" id="AP013062">
    <property type="protein sequence ID" value="BAO94101.1"/>
    <property type="molecule type" value="Genomic_DNA"/>
</dbReference>
<dbReference type="OrthoDB" id="9135562at2"/>
<evidence type="ECO:0000313" key="1">
    <source>
        <dbReference type="EMBL" id="BAO94101.1"/>
    </source>
</evidence>
<geneLocation type="plasmid" evidence="1 2">
    <name>p2</name>
</geneLocation>
<proteinExistence type="predicted"/>
<keyword evidence="1" id="KW-0614">Plasmid</keyword>
<accession>A0A060PKK2</accession>
<name>A0A060PKK2_9BURK</name>
<sequence length="70" mass="7793">MSDLTDPIESIERVDADIQAALNSPSMSYWPRDALLSALQRDCVDAARDAQILATWLDRRCDAVLRRSGS</sequence>
<dbReference type="RefSeq" id="WP_044044171.1">
    <property type="nucleotide sequence ID" value="NC_021295.1"/>
</dbReference>
<dbReference type="KEGG" id="buo:BRPE64_ECDS02190"/>
<dbReference type="Proteomes" id="UP000013966">
    <property type="component" value="Plasmid p2"/>
</dbReference>
<dbReference type="AlphaFoldDB" id="A0A060PKK2"/>
<evidence type="ECO:0000313" key="2">
    <source>
        <dbReference type="Proteomes" id="UP000013966"/>
    </source>
</evidence>